<reference evidence="7 8" key="1">
    <citation type="journal article" date="2007" name="Nature">
        <title>Evolution of genes and genomes on the Drosophila phylogeny.</title>
        <authorList>
            <consortium name="Drosophila 12 Genomes Consortium"/>
            <person name="Clark A.G."/>
            <person name="Eisen M.B."/>
            <person name="Smith D.R."/>
            <person name="Bergman C.M."/>
            <person name="Oliver B."/>
            <person name="Markow T.A."/>
            <person name="Kaufman T.C."/>
            <person name="Kellis M."/>
            <person name="Gelbart W."/>
            <person name="Iyer V.N."/>
            <person name="Pollard D.A."/>
            <person name="Sackton T.B."/>
            <person name="Larracuente A.M."/>
            <person name="Singh N.D."/>
            <person name="Abad J.P."/>
            <person name="Abt D.N."/>
            <person name="Adryan B."/>
            <person name="Aguade M."/>
            <person name="Akashi H."/>
            <person name="Anderson W.W."/>
            <person name="Aquadro C.F."/>
            <person name="Ardell D.H."/>
            <person name="Arguello R."/>
            <person name="Artieri C.G."/>
            <person name="Barbash D.A."/>
            <person name="Barker D."/>
            <person name="Barsanti P."/>
            <person name="Batterham P."/>
            <person name="Batzoglou S."/>
            <person name="Begun D."/>
            <person name="Bhutkar A."/>
            <person name="Blanco E."/>
            <person name="Bosak S.A."/>
            <person name="Bradley R.K."/>
            <person name="Brand A.D."/>
            <person name="Brent M.R."/>
            <person name="Brooks A.N."/>
            <person name="Brown R.H."/>
            <person name="Butlin R.K."/>
            <person name="Caggese C."/>
            <person name="Calvi B.R."/>
            <person name="Bernardo de Carvalho A."/>
            <person name="Caspi A."/>
            <person name="Castrezana S."/>
            <person name="Celniker S.E."/>
            <person name="Chang J.L."/>
            <person name="Chapple C."/>
            <person name="Chatterji S."/>
            <person name="Chinwalla A."/>
            <person name="Civetta A."/>
            <person name="Clifton S.W."/>
            <person name="Comeron J.M."/>
            <person name="Costello J.C."/>
            <person name="Coyne J.A."/>
            <person name="Daub J."/>
            <person name="David R.G."/>
            <person name="Delcher A.L."/>
            <person name="Delehaunty K."/>
            <person name="Do C.B."/>
            <person name="Ebling H."/>
            <person name="Edwards K."/>
            <person name="Eickbush T."/>
            <person name="Evans J.D."/>
            <person name="Filipski A."/>
            <person name="Findeiss S."/>
            <person name="Freyhult E."/>
            <person name="Fulton L."/>
            <person name="Fulton R."/>
            <person name="Garcia A.C."/>
            <person name="Gardiner A."/>
            <person name="Garfield D.A."/>
            <person name="Garvin B.E."/>
            <person name="Gibson G."/>
            <person name="Gilbert D."/>
            <person name="Gnerre S."/>
            <person name="Godfrey J."/>
            <person name="Good R."/>
            <person name="Gotea V."/>
            <person name="Gravely B."/>
            <person name="Greenberg A.J."/>
            <person name="Griffiths-Jones S."/>
            <person name="Gross S."/>
            <person name="Guigo R."/>
            <person name="Gustafson E.A."/>
            <person name="Haerty W."/>
            <person name="Hahn M.W."/>
            <person name="Halligan D.L."/>
            <person name="Halpern A.L."/>
            <person name="Halter G.M."/>
            <person name="Han M.V."/>
            <person name="Heger A."/>
            <person name="Hillier L."/>
            <person name="Hinrichs A.S."/>
            <person name="Holmes I."/>
            <person name="Hoskins R.A."/>
            <person name="Hubisz M.J."/>
            <person name="Hultmark D."/>
            <person name="Huntley M.A."/>
            <person name="Jaffe D.B."/>
            <person name="Jagadeeshan S."/>
            <person name="Jeck W.R."/>
            <person name="Johnson J."/>
            <person name="Jones C.D."/>
            <person name="Jordan W.C."/>
            <person name="Karpen G.H."/>
            <person name="Kataoka E."/>
            <person name="Keightley P.D."/>
            <person name="Kheradpour P."/>
            <person name="Kirkness E.F."/>
            <person name="Koerich L.B."/>
            <person name="Kristiansen K."/>
            <person name="Kudrna D."/>
            <person name="Kulathinal R.J."/>
            <person name="Kumar S."/>
            <person name="Kwok R."/>
            <person name="Lander E."/>
            <person name="Langley C.H."/>
            <person name="Lapoint R."/>
            <person name="Lazzaro B.P."/>
            <person name="Lee S.J."/>
            <person name="Levesque L."/>
            <person name="Li R."/>
            <person name="Lin C.F."/>
            <person name="Lin M.F."/>
            <person name="Lindblad-Toh K."/>
            <person name="Llopart A."/>
            <person name="Long M."/>
            <person name="Low L."/>
            <person name="Lozovsky E."/>
            <person name="Lu J."/>
            <person name="Luo M."/>
            <person name="Machado C.A."/>
            <person name="Makalowski W."/>
            <person name="Marzo M."/>
            <person name="Matsuda M."/>
            <person name="Matzkin L."/>
            <person name="McAllister B."/>
            <person name="McBride C.S."/>
            <person name="McKernan B."/>
            <person name="McKernan K."/>
            <person name="Mendez-Lago M."/>
            <person name="Minx P."/>
            <person name="Mollenhauer M.U."/>
            <person name="Montooth K."/>
            <person name="Mount S.M."/>
            <person name="Mu X."/>
            <person name="Myers E."/>
            <person name="Negre B."/>
            <person name="Newfeld S."/>
            <person name="Nielsen R."/>
            <person name="Noor M.A."/>
            <person name="O'Grady P."/>
            <person name="Pachter L."/>
            <person name="Papaceit M."/>
            <person name="Parisi M.J."/>
            <person name="Parisi M."/>
            <person name="Parts L."/>
            <person name="Pedersen J.S."/>
            <person name="Pesole G."/>
            <person name="Phillippy A.M."/>
            <person name="Ponting C.P."/>
            <person name="Pop M."/>
            <person name="Porcelli D."/>
            <person name="Powell J.R."/>
            <person name="Prohaska S."/>
            <person name="Pruitt K."/>
            <person name="Puig M."/>
            <person name="Quesneville H."/>
            <person name="Ram K.R."/>
            <person name="Rand D."/>
            <person name="Rasmussen M.D."/>
            <person name="Reed L.K."/>
            <person name="Reenan R."/>
            <person name="Reily A."/>
            <person name="Remington K.A."/>
            <person name="Rieger T.T."/>
            <person name="Ritchie M.G."/>
            <person name="Robin C."/>
            <person name="Rogers Y.H."/>
            <person name="Rohde C."/>
            <person name="Rozas J."/>
            <person name="Rubenfield M.J."/>
            <person name="Ruiz A."/>
            <person name="Russo S."/>
            <person name="Salzberg S.L."/>
            <person name="Sanchez-Gracia A."/>
            <person name="Saranga D.J."/>
            <person name="Sato H."/>
            <person name="Schaeffer S.W."/>
            <person name="Schatz M.C."/>
            <person name="Schlenke T."/>
            <person name="Schwartz R."/>
            <person name="Segarra C."/>
            <person name="Singh R.S."/>
            <person name="Sirot L."/>
            <person name="Sirota M."/>
            <person name="Sisneros N.B."/>
            <person name="Smith C.D."/>
            <person name="Smith T.F."/>
            <person name="Spieth J."/>
            <person name="Stage D.E."/>
            <person name="Stark A."/>
            <person name="Stephan W."/>
            <person name="Strausberg R.L."/>
            <person name="Strempel S."/>
            <person name="Sturgill D."/>
            <person name="Sutton G."/>
            <person name="Sutton G.G."/>
            <person name="Tao W."/>
            <person name="Teichmann S."/>
            <person name="Tobari Y.N."/>
            <person name="Tomimura Y."/>
            <person name="Tsolas J.M."/>
            <person name="Valente V.L."/>
            <person name="Venter E."/>
            <person name="Venter J.C."/>
            <person name="Vicario S."/>
            <person name="Vieira F.G."/>
            <person name="Vilella A.J."/>
            <person name="Villasante A."/>
            <person name="Walenz B."/>
            <person name="Wang J."/>
            <person name="Wasserman M."/>
            <person name="Watts T."/>
            <person name="Wilson D."/>
            <person name="Wilson R.K."/>
            <person name="Wing R.A."/>
            <person name="Wolfner M.F."/>
            <person name="Wong A."/>
            <person name="Wong G.K."/>
            <person name="Wu C.I."/>
            <person name="Wu G."/>
            <person name="Yamamoto D."/>
            <person name="Yang H.P."/>
            <person name="Yang S.P."/>
            <person name="Yorke J.A."/>
            <person name="Yoshida K."/>
            <person name="Zdobnov E."/>
            <person name="Zhang P."/>
            <person name="Zhang Y."/>
            <person name="Zimin A.V."/>
            <person name="Baldwin J."/>
            <person name="Abdouelleil A."/>
            <person name="Abdulkadir J."/>
            <person name="Abebe A."/>
            <person name="Abera B."/>
            <person name="Abreu J."/>
            <person name="Acer S.C."/>
            <person name="Aftuck L."/>
            <person name="Alexander A."/>
            <person name="An P."/>
            <person name="Anderson E."/>
            <person name="Anderson S."/>
            <person name="Arachi H."/>
            <person name="Azer M."/>
            <person name="Bachantsang P."/>
            <person name="Barry A."/>
            <person name="Bayul T."/>
            <person name="Berlin A."/>
            <person name="Bessette D."/>
            <person name="Bloom T."/>
            <person name="Blye J."/>
            <person name="Boguslavskiy L."/>
            <person name="Bonnet C."/>
            <person name="Boukhgalter B."/>
            <person name="Bourzgui I."/>
            <person name="Brown A."/>
            <person name="Cahill P."/>
            <person name="Channer S."/>
            <person name="Cheshatsang Y."/>
            <person name="Chuda L."/>
            <person name="Citroen M."/>
            <person name="Collymore A."/>
            <person name="Cooke P."/>
            <person name="Costello M."/>
            <person name="D'Aco K."/>
            <person name="Daza R."/>
            <person name="De Haan G."/>
            <person name="DeGray S."/>
            <person name="DeMaso C."/>
            <person name="Dhargay N."/>
            <person name="Dooley K."/>
            <person name="Dooley E."/>
            <person name="Doricent M."/>
            <person name="Dorje P."/>
            <person name="Dorjee K."/>
            <person name="Dupes A."/>
            <person name="Elong R."/>
            <person name="Falk J."/>
            <person name="Farina A."/>
            <person name="Faro S."/>
            <person name="Ferguson D."/>
            <person name="Fisher S."/>
            <person name="Foley C.D."/>
            <person name="Franke A."/>
            <person name="Friedrich D."/>
            <person name="Gadbois L."/>
            <person name="Gearin G."/>
            <person name="Gearin C.R."/>
            <person name="Giannoukos G."/>
            <person name="Goode T."/>
            <person name="Graham J."/>
            <person name="Grandbois E."/>
            <person name="Grewal S."/>
            <person name="Gyaltsen K."/>
            <person name="Hafez N."/>
            <person name="Hagos B."/>
            <person name="Hall J."/>
            <person name="Henson C."/>
            <person name="Hollinger A."/>
            <person name="Honan T."/>
            <person name="Huard M.D."/>
            <person name="Hughes L."/>
            <person name="Hurhula B."/>
            <person name="Husby M.E."/>
            <person name="Kamat A."/>
            <person name="Kanga B."/>
            <person name="Kashin S."/>
            <person name="Khazanovich D."/>
            <person name="Kisner P."/>
            <person name="Lance K."/>
            <person name="Lara M."/>
            <person name="Lee W."/>
            <person name="Lennon N."/>
            <person name="Letendre F."/>
            <person name="LeVine R."/>
            <person name="Lipovsky A."/>
            <person name="Liu X."/>
            <person name="Liu J."/>
            <person name="Liu S."/>
            <person name="Lokyitsang T."/>
            <person name="Lokyitsang Y."/>
            <person name="Lubonja R."/>
            <person name="Lui A."/>
            <person name="MacDonald P."/>
            <person name="Magnisalis V."/>
            <person name="Maru K."/>
            <person name="Matthews C."/>
            <person name="McCusker W."/>
            <person name="McDonough S."/>
            <person name="Mehta T."/>
            <person name="Meldrim J."/>
            <person name="Meneus L."/>
            <person name="Mihai O."/>
            <person name="Mihalev A."/>
            <person name="Mihova T."/>
            <person name="Mittelman R."/>
            <person name="Mlenga V."/>
            <person name="Montmayeur A."/>
            <person name="Mulrain L."/>
            <person name="Navidi A."/>
            <person name="Naylor J."/>
            <person name="Negash T."/>
            <person name="Nguyen T."/>
            <person name="Nguyen N."/>
            <person name="Nicol R."/>
            <person name="Norbu C."/>
            <person name="Norbu N."/>
            <person name="Novod N."/>
            <person name="O'Neill B."/>
            <person name="Osman S."/>
            <person name="Markiewicz E."/>
            <person name="Oyono O.L."/>
            <person name="Patti C."/>
            <person name="Phunkhang P."/>
            <person name="Pierre F."/>
            <person name="Priest M."/>
            <person name="Raghuraman S."/>
            <person name="Rege F."/>
            <person name="Reyes R."/>
            <person name="Rise C."/>
            <person name="Rogov P."/>
            <person name="Ross K."/>
            <person name="Ryan E."/>
            <person name="Settipalli S."/>
            <person name="Shea T."/>
            <person name="Sherpa N."/>
            <person name="Shi L."/>
            <person name="Shih D."/>
            <person name="Sparrow T."/>
            <person name="Spaulding J."/>
            <person name="Stalker J."/>
            <person name="Stange-Thomann N."/>
            <person name="Stavropoulos S."/>
            <person name="Stone C."/>
            <person name="Strader C."/>
            <person name="Tesfaye S."/>
            <person name="Thomson T."/>
            <person name="Thoulutsang Y."/>
            <person name="Thoulutsang D."/>
            <person name="Topham K."/>
            <person name="Topping I."/>
            <person name="Tsamla T."/>
            <person name="Vassiliev H."/>
            <person name="Vo A."/>
            <person name="Wangchuk T."/>
            <person name="Wangdi T."/>
            <person name="Weiand M."/>
            <person name="Wilkinson J."/>
            <person name="Wilson A."/>
            <person name="Yadav S."/>
            <person name="Young G."/>
            <person name="Yu Q."/>
            <person name="Zembek L."/>
            <person name="Zhong D."/>
            <person name="Zimmer A."/>
            <person name="Zwirko Z."/>
            <person name="Jaffe D.B."/>
            <person name="Alvarez P."/>
            <person name="Brockman W."/>
            <person name="Butler J."/>
            <person name="Chin C."/>
            <person name="Gnerre S."/>
            <person name="Grabherr M."/>
            <person name="Kleber M."/>
            <person name="Mauceli E."/>
            <person name="MacCallum I."/>
        </authorList>
    </citation>
    <scope>NUCLEOTIDE SEQUENCE [LARGE SCALE GENOMIC DNA]</scope>
    <source>
        <strain evidence="8">Tucson 15010-1051.87</strain>
    </source>
</reference>
<dbReference type="PROSITE" id="PS50011">
    <property type="entry name" value="PROTEIN_KINASE_DOM"/>
    <property type="match status" value="1"/>
</dbReference>
<feature type="domain" description="Protein kinase" evidence="6">
    <location>
        <begin position="70"/>
        <end position="351"/>
    </location>
</feature>
<dbReference type="PROSITE" id="PS00108">
    <property type="entry name" value="PROTEIN_KINASE_ST"/>
    <property type="match status" value="1"/>
</dbReference>
<dbReference type="Pfam" id="PF00069">
    <property type="entry name" value="Pkinase"/>
    <property type="match status" value="1"/>
</dbReference>
<dbReference type="FunFam" id="1.10.510.10:FF:000931">
    <property type="entry name" value="Ballchen, isoform B"/>
    <property type="match status" value="1"/>
</dbReference>
<organism evidence="7 8">
    <name type="scientific">Drosophila virilis</name>
    <name type="common">Fruit fly</name>
    <dbReference type="NCBI Taxonomy" id="7244"/>
    <lineage>
        <taxon>Eukaryota</taxon>
        <taxon>Metazoa</taxon>
        <taxon>Ecdysozoa</taxon>
        <taxon>Arthropoda</taxon>
        <taxon>Hexapoda</taxon>
        <taxon>Insecta</taxon>
        <taxon>Pterygota</taxon>
        <taxon>Neoptera</taxon>
        <taxon>Endopterygota</taxon>
        <taxon>Diptera</taxon>
        <taxon>Brachycera</taxon>
        <taxon>Muscomorpha</taxon>
        <taxon>Ephydroidea</taxon>
        <taxon>Drosophilidae</taxon>
        <taxon>Drosophila</taxon>
    </lineage>
</organism>
<keyword evidence="2 4" id="KW-0547">Nucleotide-binding</keyword>
<dbReference type="InterPro" id="IPR011009">
    <property type="entry name" value="Kinase-like_dom_sf"/>
</dbReference>
<evidence type="ECO:0000313" key="8">
    <source>
        <dbReference type="Proteomes" id="UP000008792"/>
    </source>
</evidence>
<dbReference type="STRING" id="7244.B4LWJ0"/>
<feature type="region of interest" description="Disordered" evidence="5">
    <location>
        <begin position="550"/>
        <end position="620"/>
    </location>
</feature>
<feature type="binding site" evidence="4">
    <location>
        <position position="100"/>
    </location>
    <ligand>
        <name>ATP</name>
        <dbReference type="ChEBI" id="CHEBI:30616"/>
    </ligand>
</feature>
<dbReference type="eggNOG" id="KOG1164">
    <property type="taxonomic scope" value="Eukaryota"/>
</dbReference>
<feature type="region of interest" description="Disordered" evidence="5">
    <location>
        <begin position="374"/>
        <end position="527"/>
    </location>
</feature>
<proteinExistence type="predicted"/>
<keyword evidence="3 4" id="KW-0067">ATP-binding</keyword>
<gene>
    <name evidence="7" type="primary">Dvir\GJ22958</name>
    <name evidence="7" type="ORF">Dvir_GJ22958</name>
</gene>
<dbReference type="GO" id="GO:0004674">
    <property type="term" value="F:protein serine/threonine kinase activity"/>
    <property type="evidence" value="ECO:0007669"/>
    <property type="project" value="UniProtKB-EC"/>
</dbReference>
<dbReference type="HOGENOM" id="CLU_019279_4_2_1"/>
<evidence type="ECO:0000256" key="5">
    <source>
        <dbReference type="SAM" id="MobiDB-lite"/>
    </source>
</evidence>
<dbReference type="SMART" id="SM00220">
    <property type="entry name" value="S_TKc"/>
    <property type="match status" value="1"/>
</dbReference>
<dbReference type="PANTHER" id="PTHR11909">
    <property type="entry name" value="CASEIN KINASE-RELATED"/>
    <property type="match status" value="1"/>
</dbReference>
<evidence type="ECO:0000256" key="2">
    <source>
        <dbReference type="ARBA" id="ARBA00022741"/>
    </source>
</evidence>
<sequence length="620" mass="67856">MTLRSHVNGNASVCNGARLMQMRCGGIYTKMRRTAKPKAAPAKKAKGKLYAMPEKLKEGTVLTDLAKGQWRIGPSIGIGGFGEIYAACRNGEKNYDAVVKCEPHANGPLFVEMHFYLRNAKQDDIKNFKQQHGLKSLGMPYILANGSADINGQKHRFIVMPRYGSDISKFYAQNGKRLPEATVYRLAIQMLDVYEFMHGTGYVHADLKAANILLGLGKGGGSQAYLVDFGLASHYVTGDFKPDPKKMHNGTIEYTSRDAHLGVATRRADLEILGYNIIEWLGVELPWIREKLLTVPLKVQKAKEAFMADVNAALKPLFPKGVPAPISDYMKYVSKLAHNEAPNYDKCRMFFLNALKQMKVVNSGDLDFKLTSQSSSINNNSPPAKKAETAAALGQRGKVKKEESLLINSSSEDEIISSDEEKDAKYTPRRKLAAAKASPASKSKPTRTTPTRKAAHKPVSASPKKREAPQASSPLRSSPLKRAKVESNATPKAQGANAKINFSPAISLRSRPGKTVINDDLTPQPRSNKTYEFNFELDVSMDANVIVNVKRKRKAQAGNTTPAGSNKTPSSHSATTPKGSSPATRINLRKVNGDEGTSSPALSSTRSPRTPAVTLRKYRR</sequence>
<dbReference type="OrthoDB" id="2687620at2759"/>
<keyword evidence="8" id="KW-1185">Reference proteome</keyword>
<dbReference type="EMBL" id="CH940650">
    <property type="protein sequence ID" value="EDW67655.2"/>
    <property type="molecule type" value="Genomic_DNA"/>
</dbReference>
<evidence type="ECO:0000259" key="6">
    <source>
        <dbReference type="PROSITE" id="PS50011"/>
    </source>
</evidence>
<evidence type="ECO:0000256" key="4">
    <source>
        <dbReference type="PROSITE-ProRule" id="PRU10141"/>
    </source>
</evidence>
<dbReference type="InterPro" id="IPR017441">
    <property type="entry name" value="Protein_kinase_ATP_BS"/>
</dbReference>
<name>B4LWJ0_DROVI</name>
<dbReference type="InterPro" id="IPR050235">
    <property type="entry name" value="CK1_Ser-Thr_kinase"/>
</dbReference>
<feature type="compositionally biased region" description="Acidic residues" evidence="5">
    <location>
        <begin position="411"/>
        <end position="421"/>
    </location>
</feature>
<feature type="compositionally biased region" description="Polar residues" evidence="5">
    <location>
        <begin position="595"/>
        <end position="608"/>
    </location>
</feature>
<dbReference type="GO" id="GO:0005524">
    <property type="term" value="F:ATP binding"/>
    <property type="evidence" value="ECO:0007669"/>
    <property type="project" value="UniProtKB-UniRule"/>
</dbReference>
<dbReference type="InterPro" id="IPR008271">
    <property type="entry name" value="Ser/Thr_kinase_AS"/>
</dbReference>
<feature type="compositionally biased region" description="Low complexity" evidence="5">
    <location>
        <begin position="434"/>
        <end position="452"/>
    </location>
</feature>
<dbReference type="FunCoup" id="B4LWJ0">
    <property type="interactions" value="1367"/>
</dbReference>
<dbReference type="SUPFAM" id="SSF56112">
    <property type="entry name" value="Protein kinase-like (PK-like)"/>
    <property type="match status" value="1"/>
</dbReference>
<dbReference type="InParanoid" id="B4LWJ0"/>
<dbReference type="PROSITE" id="PS00107">
    <property type="entry name" value="PROTEIN_KINASE_ATP"/>
    <property type="match status" value="1"/>
</dbReference>
<feature type="compositionally biased region" description="Polar residues" evidence="5">
    <location>
        <begin position="557"/>
        <end position="584"/>
    </location>
</feature>
<protein>
    <recommendedName>
        <fullName evidence="1">non-specific serine/threonine protein kinase</fullName>
        <ecNumber evidence="1">2.7.11.1</ecNumber>
    </recommendedName>
</protein>
<dbReference type="AlphaFoldDB" id="B4LWJ0"/>
<dbReference type="Gene3D" id="1.10.510.10">
    <property type="entry name" value="Transferase(Phosphotransferase) domain 1"/>
    <property type="match status" value="1"/>
</dbReference>
<dbReference type="Proteomes" id="UP000008792">
    <property type="component" value="Unassembled WGS sequence"/>
</dbReference>
<dbReference type="EC" id="2.7.11.1" evidence="1"/>
<dbReference type="SMR" id="B4LWJ0"/>
<dbReference type="KEGG" id="dvi:6631111"/>
<accession>B4LWJ0</accession>
<evidence type="ECO:0000256" key="3">
    <source>
        <dbReference type="ARBA" id="ARBA00022840"/>
    </source>
</evidence>
<evidence type="ECO:0000256" key="1">
    <source>
        <dbReference type="ARBA" id="ARBA00012513"/>
    </source>
</evidence>
<dbReference type="InterPro" id="IPR000719">
    <property type="entry name" value="Prot_kinase_dom"/>
</dbReference>
<evidence type="ECO:0000313" key="7">
    <source>
        <dbReference type="EMBL" id="EDW67655.2"/>
    </source>
</evidence>